<accession>A0AA46A6B6</accession>
<keyword evidence="2" id="KW-0732">Signal</keyword>
<dbReference type="PANTHER" id="PTHR33376">
    <property type="match status" value="1"/>
</dbReference>
<dbReference type="Gene3D" id="3.40.190.170">
    <property type="entry name" value="Bacterial extracellular solute-binding protein, family 7"/>
    <property type="match status" value="1"/>
</dbReference>
<sequence length="345" mass="37344">MAKLLRNLTLAAGLGLLLNAGTGQPGAAQEQVTLRFASAFSPMSANNRISVPAFIEAVEEASEGTLKIEHFPGGTLGKSPPQQLSMVENGIVDIAEVVTSYTPGRFPELSVFELPFLAESNVEAGLAAYKLYEKGLVSDFEELMLVGIIMTGPYGLSSTDPITSLEDLNGQRLRVGGPIQTEMANLLGAAPVGNIPAPQIAENISRGLIGGTMMAPGNLYNFRISDAATHHLWDLKLGSVAVIFPIRRDTYEKLPPKAKEAFDTYSGEWFTRVLGEGLDKQQEESMAKIREDGNQTVHEWSEAQIEEARELLAPVREEWDQPNADGANLYEEAVSAIEEVRSDAN</sequence>
<dbReference type="RefSeq" id="WP_076526823.1">
    <property type="nucleotide sequence ID" value="NZ_CP067141.1"/>
</dbReference>
<proteinExistence type="predicted"/>
<comment type="subcellular location">
    <subcellularLocation>
        <location evidence="1">Periplasm</location>
    </subcellularLocation>
</comment>
<dbReference type="Proteomes" id="UP001215549">
    <property type="component" value="Plasmid p242883"/>
</dbReference>
<evidence type="ECO:0000256" key="2">
    <source>
        <dbReference type="ARBA" id="ARBA00022729"/>
    </source>
</evidence>
<dbReference type="InterPro" id="IPR038404">
    <property type="entry name" value="TRAP_DctP_sf"/>
</dbReference>
<keyword evidence="5" id="KW-0614">Plasmid</keyword>
<evidence type="ECO:0000313" key="7">
    <source>
        <dbReference type="Proteomes" id="UP001215549"/>
    </source>
</evidence>
<dbReference type="CDD" id="cd13665">
    <property type="entry name" value="PBP2_TRAP_Dctp3_4"/>
    <property type="match status" value="1"/>
</dbReference>
<protein>
    <submittedName>
        <fullName evidence="5">TRAP transporter substrate-binding protein</fullName>
    </submittedName>
    <submittedName>
        <fullName evidence="4">TRAP-type C4-dicarboxylate transport system, substrate-binding protein</fullName>
    </submittedName>
</protein>
<evidence type="ECO:0000313" key="5">
    <source>
        <dbReference type="EMBL" id="WCR05570.1"/>
    </source>
</evidence>
<dbReference type="GO" id="GO:0042597">
    <property type="term" value="C:periplasmic space"/>
    <property type="evidence" value="ECO:0007669"/>
    <property type="project" value="UniProtKB-SubCell"/>
</dbReference>
<dbReference type="NCBIfam" id="NF037995">
    <property type="entry name" value="TRAP_S1"/>
    <property type="match status" value="1"/>
</dbReference>
<gene>
    <name evidence="5" type="ORF">JHX88_21035</name>
    <name evidence="4" type="ORF">SAMN05421772_11023</name>
</gene>
<geneLocation type="plasmid" evidence="5 7">
    <name>p242883</name>
</geneLocation>
<dbReference type="GO" id="GO:0055085">
    <property type="term" value="P:transmembrane transport"/>
    <property type="evidence" value="ECO:0007669"/>
    <property type="project" value="InterPro"/>
</dbReference>
<name>A0AA46A6B6_9RHOB</name>
<keyword evidence="3" id="KW-0574">Periplasm</keyword>
<keyword evidence="7" id="KW-1185">Reference proteome</keyword>
<reference evidence="5 7" key="2">
    <citation type="submission" date="2021-01" db="EMBL/GenBank/DDBJ databases">
        <title>Biogeographic distribution of Paracoccus.</title>
        <authorList>
            <person name="Hollensteiner J."/>
            <person name="Leineberger J."/>
            <person name="Brinkhoff T."/>
            <person name="Daniel R."/>
        </authorList>
    </citation>
    <scope>NUCLEOTIDE SEQUENCE [LARGE SCALE GENOMIC DNA]</scope>
    <source>
        <strain evidence="5 7">DSM 18447</strain>
        <plasmid evidence="5 7">p242883</plasmid>
    </source>
</reference>
<dbReference type="Proteomes" id="UP000186216">
    <property type="component" value="Unassembled WGS sequence"/>
</dbReference>
<evidence type="ECO:0000256" key="3">
    <source>
        <dbReference type="ARBA" id="ARBA00022764"/>
    </source>
</evidence>
<dbReference type="PANTHER" id="PTHR33376:SF15">
    <property type="entry name" value="BLL6794 PROTEIN"/>
    <property type="match status" value="1"/>
</dbReference>
<dbReference type="AlphaFoldDB" id="A0AA46A6B6"/>
<organism evidence="4 6">
    <name type="scientific">Paracoccus saliphilus</name>
    <dbReference type="NCBI Taxonomy" id="405559"/>
    <lineage>
        <taxon>Bacteria</taxon>
        <taxon>Pseudomonadati</taxon>
        <taxon>Pseudomonadota</taxon>
        <taxon>Alphaproteobacteria</taxon>
        <taxon>Rhodobacterales</taxon>
        <taxon>Paracoccaceae</taxon>
        <taxon>Paracoccus</taxon>
    </lineage>
</organism>
<reference evidence="4 6" key="1">
    <citation type="submission" date="2017-01" db="EMBL/GenBank/DDBJ databases">
        <authorList>
            <person name="Varghese N."/>
            <person name="Submissions S."/>
        </authorList>
    </citation>
    <scope>NUCLEOTIDE SEQUENCE [LARGE SCALE GENOMIC DNA]</scope>
    <source>
        <strain evidence="4 6">DSM 18447</strain>
    </source>
</reference>
<dbReference type="EMBL" id="FTOU01000010">
    <property type="protein sequence ID" value="SIS95731.1"/>
    <property type="molecule type" value="Genomic_DNA"/>
</dbReference>
<evidence type="ECO:0000256" key="1">
    <source>
        <dbReference type="ARBA" id="ARBA00004418"/>
    </source>
</evidence>
<dbReference type="InterPro" id="IPR018389">
    <property type="entry name" value="DctP_fam"/>
</dbReference>
<dbReference type="EMBL" id="CP067141">
    <property type="protein sequence ID" value="WCR05570.1"/>
    <property type="molecule type" value="Genomic_DNA"/>
</dbReference>
<evidence type="ECO:0000313" key="4">
    <source>
        <dbReference type="EMBL" id="SIS95731.1"/>
    </source>
</evidence>
<evidence type="ECO:0000313" key="6">
    <source>
        <dbReference type="Proteomes" id="UP000186216"/>
    </source>
</evidence>
<dbReference type="Pfam" id="PF03480">
    <property type="entry name" value="DctP"/>
    <property type="match status" value="1"/>
</dbReference>